<feature type="domain" description="Lipoyl-binding" evidence="13">
    <location>
        <begin position="2"/>
        <end position="78"/>
    </location>
</feature>
<evidence type="ECO:0000256" key="3">
    <source>
        <dbReference type="ARBA" id="ARBA00011870"/>
    </source>
</evidence>
<dbReference type="FunFam" id="2.40.50.100:FF:000010">
    <property type="entry name" value="Acetyltransferase component of pyruvate dehydrogenase complex"/>
    <property type="match status" value="1"/>
</dbReference>
<accession>A0A1G6WF37</accession>
<dbReference type="Pfam" id="PF02780">
    <property type="entry name" value="Transketolase_C"/>
    <property type="match status" value="1"/>
</dbReference>
<dbReference type="Pfam" id="PF00364">
    <property type="entry name" value="Biotin_lipoyl"/>
    <property type="match status" value="1"/>
</dbReference>
<dbReference type="SMART" id="SM00861">
    <property type="entry name" value="Transket_pyr"/>
    <property type="match status" value="1"/>
</dbReference>
<evidence type="ECO:0000313" key="15">
    <source>
        <dbReference type="Proteomes" id="UP000183685"/>
    </source>
</evidence>
<dbReference type="PANTHER" id="PTHR11624">
    <property type="entry name" value="DEHYDROGENASE RELATED"/>
    <property type="match status" value="1"/>
</dbReference>
<feature type="compositionally biased region" description="Basic and acidic residues" evidence="12">
    <location>
        <begin position="84"/>
        <end position="101"/>
    </location>
</feature>
<dbReference type="NCBIfam" id="NF008854">
    <property type="entry name" value="PRK11892.1"/>
    <property type="match status" value="1"/>
</dbReference>
<dbReference type="InterPro" id="IPR009014">
    <property type="entry name" value="Transketo_C/PFOR_II"/>
</dbReference>
<dbReference type="EMBL" id="FNAK01000002">
    <property type="protein sequence ID" value="SDD64384.1"/>
    <property type="molecule type" value="Genomic_DNA"/>
</dbReference>
<dbReference type="PROSITE" id="PS50968">
    <property type="entry name" value="BIOTINYL_LIPOYL"/>
    <property type="match status" value="1"/>
</dbReference>
<evidence type="ECO:0000256" key="7">
    <source>
        <dbReference type="ARBA" id="ARBA00023002"/>
    </source>
</evidence>
<evidence type="ECO:0000256" key="8">
    <source>
        <dbReference type="ARBA" id="ARBA00023052"/>
    </source>
</evidence>
<dbReference type="InterPro" id="IPR029061">
    <property type="entry name" value="THDP-binding"/>
</dbReference>
<evidence type="ECO:0000256" key="6">
    <source>
        <dbReference type="ARBA" id="ARBA00022823"/>
    </source>
</evidence>
<evidence type="ECO:0000313" key="14">
    <source>
        <dbReference type="EMBL" id="SDD64384.1"/>
    </source>
</evidence>
<dbReference type="Gene3D" id="3.40.50.920">
    <property type="match status" value="1"/>
</dbReference>
<comment type="subunit">
    <text evidence="3">Heterodimer of an alpha and a beta chain.</text>
</comment>
<dbReference type="SUPFAM" id="SSF51230">
    <property type="entry name" value="Single hybrid motif"/>
    <property type="match status" value="1"/>
</dbReference>
<reference evidence="14 15" key="1">
    <citation type="submission" date="2016-10" db="EMBL/GenBank/DDBJ databases">
        <authorList>
            <person name="de Groot N.N."/>
        </authorList>
    </citation>
    <scope>NUCLEOTIDE SEQUENCE [LARGE SCALE GENOMIC DNA]</scope>
    <source>
        <strain evidence="14 15">CGMCC 1.9109</strain>
    </source>
</reference>
<feature type="region of interest" description="Disordered" evidence="12">
    <location>
        <begin position="83"/>
        <end position="115"/>
    </location>
</feature>
<dbReference type="GO" id="GO:0006086">
    <property type="term" value="P:pyruvate decarboxylation to acetyl-CoA"/>
    <property type="evidence" value="ECO:0007669"/>
    <property type="project" value="InterPro"/>
</dbReference>
<keyword evidence="9 11" id="KW-0670">Pyruvate</keyword>
<dbReference type="InterPro" id="IPR027110">
    <property type="entry name" value="PDHB_mito-type"/>
</dbReference>
<dbReference type="GO" id="GO:0004739">
    <property type="term" value="F:pyruvate dehydrogenase (acetyl-transferring) activity"/>
    <property type="evidence" value="ECO:0007669"/>
    <property type="project" value="UniProtKB-UniRule"/>
</dbReference>
<dbReference type="AlphaFoldDB" id="A0A1G6WF37"/>
<dbReference type="NCBIfam" id="NF006667">
    <property type="entry name" value="PRK09212.1"/>
    <property type="match status" value="1"/>
</dbReference>
<comment type="function">
    <text evidence="11">The pyruvate dehydrogenase complex catalyzes the overall conversion of pyruvate to acetyl-CoA and CO2.</text>
</comment>
<comment type="function">
    <text evidence="10">The pyruvate dehydrogenase complex catalyzes the overall conversion of pyruvate to acetyl-CoA and CO(2). It contains multiple copies of three enzymatic components: pyruvate dehydrogenase (E1), dihydrolipoamide acetyltransferase (E2) and lipoamide dehydrogenase (E3).</text>
</comment>
<evidence type="ECO:0000256" key="11">
    <source>
        <dbReference type="RuleBase" id="RU364074"/>
    </source>
</evidence>
<dbReference type="Gene3D" id="3.40.50.970">
    <property type="match status" value="1"/>
</dbReference>
<name>A0A1G6WF37_9PROT</name>
<keyword evidence="7 11" id="KW-0560">Oxidoreductase</keyword>
<dbReference type="PANTHER" id="PTHR11624:SF96">
    <property type="entry name" value="PYRUVATE DEHYDROGENASE E1 COMPONENT SUBUNIT BETA, MITOCHONDRIAL"/>
    <property type="match status" value="1"/>
</dbReference>
<sequence>MAIEITMPALSPTMEKGTLAKWLVKEGDTVESGDVIAEIETDKATMEVESIDDGTVAKILVAEGTDDVPVGELIAILAEEGEDVKDVDTSSSKPKAEKEEAPAPLPAPKEDPDQQETVFTGAATSSKDLRDPEVPEGTNMVKLTVREALRDAMAEEMRKDGDVFVMGEEVAEYQGAYKVTQGLLDEFGPERVIDTPITEHGFAGLGAGAAFTGLKPVIEFMTFNFAMQAIDHIINSAAKTRYMSGGLVQCPIVFRGPNGAASRVGAQHSQNYAAWYANVPGLKVIAPYDAADCKGLLKAAIQDPNPVVFLENELMYGESFEVPELDDYTLPIGKARIFREGADVTIVSYSITVGEALKAADMLAEEGINAEVIDLRTIRPLDLDTLIESVKKTNRCVIAEEGWPQCSVASDVSAQLMEQAFDWLDAPVTRVNSVDVPLPYANNLEKAAVVSAADIVKAAKAVCYAE</sequence>
<dbReference type="FunFam" id="3.40.50.920:FF:000001">
    <property type="entry name" value="Pyruvate dehydrogenase E1 beta subunit"/>
    <property type="match status" value="1"/>
</dbReference>
<evidence type="ECO:0000256" key="2">
    <source>
        <dbReference type="ARBA" id="ARBA00001964"/>
    </source>
</evidence>
<organism evidence="14 15">
    <name type="scientific">Kordiimonas lacus</name>
    <dbReference type="NCBI Taxonomy" id="637679"/>
    <lineage>
        <taxon>Bacteria</taxon>
        <taxon>Pseudomonadati</taxon>
        <taxon>Pseudomonadota</taxon>
        <taxon>Alphaproteobacteria</taxon>
        <taxon>Kordiimonadales</taxon>
        <taxon>Kordiimonadaceae</taxon>
        <taxon>Kordiimonas</taxon>
    </lineage>
</organism>
<dbReference type="CDD" id="cd06849">
    <property type="entry name" value="lipoyl_domain"/>
    <property type="match status" value="1"/>
</dbReference>
<evidence type="ECO:0000256" key="10">
    <source>
        <dbReference type="ARBA" id="ARBA00025211"/>
    </source>
</evidence>
<keyword evidence="15" id="KW-1185">Reference proteome</keyword>
<dbReference type="CDD" id="cd07036">
    <property type="entry name" value="TPP_PYR_E1-PDHc-beta_like"/>
    <property type="match status" value="1"/>
</dbReference>
<gene>
    <name evidence="14" type="ORF">SAMN04488071_1083</name>
</gene>
<dbReference type="EC" id="1.2.4.1" evidence="4 11"/>
<proteinExistence type="predicted"/>
<keyword evidence="6" id="KW-0450">Lipoyl</keyword>
<protein>
    <recommendedName>
        <fullName evidence="5 11">Pyruvate dehydrogenase E1 component subunit beta</fullName>
        <ecNumber evidence="4 11">1.2.4.1</ecNumber>
    </recommendedName>
</protein>
<dbReference type="InterPro" id="IPR000089">
    <property type="entry name" value="Biotin_lipoyl"/>
</dbReference>
<dbReference type="OrthoDB" id="9780894at2"/>
<dbReference type="Gene3D" id="2.40.50.100">
    <property type="match status" value="1"/>
</dbReference>
<evidence type="ECO:0000256" key="4">
    <source>
        <dbReference type="ARBA" id="ARBA00012281"/>
    </source>
</evidence>
<evidence type="ECO:0000259" key="13">
    <source>
        <dbReference type="PROSITE" id="PS50968"/>
    </source>
</evidence>
<comment type="cofactor">
    <cofactor evidence="1">
        <name>(R)-lipoate</name>
        <dbReference type="ChEBI" id="CHEBI:83088"/>
    </cofactor>
</comment>
<dbReference type="InterPro" id="IPR011053">
    <property type="entry name" value="Single_hybrid_motif"/>
</dbReference>
<dbReference type="SUPFAM" id="SSF52922">
    <property type="entry name" value="TK C-terminal domain-like"/>
    <property type="match status" value="1"/>
</dbReference>
<comment type="catalytic activity">
    <reaction evidence="11">
        <text>N(6)-[(R)-lipoyl]-L-lysyl-[protein] + pyruvate + H(+) = N(6)-[(R)-S(8)-acetyldihydrolipoyl]-L-lysyl-[protein] + CO2</text>
        <dbReference type="Rhea" id="RHEA:19189"/>
        <dbReference type="Rhea" id="RHEA-COMP:10474"/>
        <dbReference type="Rhea" id="RHEA-COMP:10478"/>
        <dbReference type="ChEBI" id="CHEBI:15361"/>
        <dbReference type="ChEBI" id="CHEBI:15378"/>
        <dbReference type="ChEBI" id="CHEBI:16526"/>
        <dbReference type="ChEBI" id="CHEBI:83099"/>
        <dbReference type="ChEBI" id="CHEBI:83111"/>
        <dbReference type="EC" id="1.2.4.1"/>
    </reaction>
</comment>
<keyword evidence="8 11" id="KW-0786">Thiamine pyrophosphate</keyword>
<dbReference type="RefSeq" id="WP_068306156.1">
    <property type="nucleotide sequence ID" value="NZ_FNAK01000002.1"/>
</dbReference>
<dbReference type="PROSITE" id="PS00189">
    <property type="entry name" value="LIPOYL"/>
    <property type="match status" value="1"/>
</dbReference>
<dbReference type="InterPro" id="IPR005475">
    <property type="entry name" value="Transketolase-like_Pyr-bd"/>
</dbReference>
<dbReference type="STRING" id="637679.GCA_001550055_02798"/>
<evidence type="ECO:0000256" key="5">
    <source>
        <dbReference type="ARBA" id="ARBA00016138"/>
    </source>
</evidence>
<evidence type="ECO:0000256" key="1">
    <source>
        <dbReference type="ARBA" id="ARBA00001938"/>
    </source>
</evidence>
<comment type="cofactor">
    <cofactor evidence="2 11">
        <name>thiamine diphosphate</name>
        <dbReference type="ChEBI" id="CHEBI:58937"/>
    </cofactor>
</comment>
<dbReference type="FunFam" id="3.40.50.970:FF:000001">
    <property type="entry name" value="Pyruvate dehydrogenase E1 beta subunit"/>
    <property type="match status" value="1"/>
</dbReference>
<evidence type="ECO:0000256" key="9">
    <source>
        <dbReference type="ARBA" id="ARBA00023317"/>
    </source>
</evidence>
<dbReference type="SUPFAM" id="SSF52518">
    <property type="entry name" value="Thiamin diphosphate-binding fold (THDP-binding)"/>
    <property type="match status" value="1"/>
</dbReference>
<dbReference type="Proteomes" id="UP000183685">
    <property type="component" value="Unassembled WGS sequence"/>
</dbReference>
<dbReference type="Pfam" id="PF02779">
    <property type="entry name" value="Transket_pyr"/>
    <property type="match status" value="1"/>
</dbReference>
<dbReference type="InterPro" id="IPR033248">
    <property type="entry name" value="Transketolase_C"/>
</dbReference>
<dbReference type="InterPro" id="IPR003016">
    <property type="entry name" value="2-oxoA_DH_lipoyl-BS"/>
</dbReference>
<evidence type="ECO:0000256" key="12">
    <source>
        <dbReference type="SAM" id="MobiDB-lite"/>
    </source>
</evidence>